<dbReference type="AlphaFoldDB" id="A0A7Y9VT98"/>
<gene>
    <name evidence="1" type="ORF">GGI52_001227</name>
</gene>
<dbReference type="Gene3D" id="3.90.210.10">
    <property type="entry name" value="Heat-Labile Enterotoxin, subunit A"/>
    <property type="match status" value="1"/>
</dbReference>
<organism evidence="1 2">
    <name type="scientific">Pseudomonas moraviensis</name>
    <dbReference type="NCBI Taxonomy" id="321662"/>
    <lineage>
        <taxon>Bacteria</taxon>
        <taxon>Pseudomonadati</taxon>
        <taxon>Pseudomonadota</taxon>
        <taxon>Gammaproteobacteria</taxon>
        <taxon>Pseudomonadales</taxon>
        <taxon>Pseudomonadaceae</taxon>
        <taxon>Pseudomonas</taxon>
    </lineage>
</organism>
<dbReference type="Pfam" id="PF21641">
    <property type="entry name" value="NarE"/>
    <property type="match status" value="1"/>
</dbReference>
<evidence type="ECO:0000313" key="2">
    <source>
        <dbReference type="Proteomes" id="UP000553035"/>
    </source>
</evidence>
<sequence>MTGSIVIGTAQGFEKYPALVREADIHRFSHLDPSFQPGGKYMLYRGVSLAIHTESAGLIKVNGDKGEVTPLHDGKARYDGTFTYGSSEENAVNAQQIETGTWGSAFISTTRDKKTAEYFATHDRDGNTVPGVVYWIDDTLFEQHGVVAIESQQPKYPEEREVSIRPSSGPVIPSEVIIRIEHLGS</sequence>
<accession>A0A7Y9VT98</accession>
<evidence type="ECO:0000313" key="1">
    <source>
        <dbReference type="EMBL" id="NYH08184.1"/>
    </source>
</evidence>
<dbReference type="Proteomes" id="UP000553035">
    <property type="component" value="Unassembled WGS sequence"/>
</dbReference>
<dbReference type="RefSeq" id="WP_179692706.1">
    <property type="nucleotide sequence ID" value="NZ_JACCAT010000001.1"/>
</dbReference>
<dbReference type="EMBL" id="JACCAT010000001">
    <property type="protein sequence ID" value="NYH08184.1"/>
    <property type="molecule type" value="Genomic_DNA"/>
</dbReference>
<dbReference type="InterPro" id="IPR049061">
    <property type="entry name" value="NarE-like"/>
</dbReference>
<comment type="caution">
    <text evidence="1">The sequence shown here is derived from an EMBL/GenBank/DDBJ whole genome shotgun (WGS) entry which is preliminary data.</text>
</comment>
<protein>
    <submittedName>
        <fullName evidence="1">Uncharacterized protein</fullName>
    </submittedName>
</protein>
<reference evidence="1 2" key="1">
    <citation type="submission" date="2020-07" db="EMBL/GenBank/DDBJ databases">
        <title>Exploring microbial biodiversity for novel pathways involved in the catabolism of aromatic compounds derived from lignin.</title>
        <authorList>
            <person name="Elkins J."/>
        </authorList>
    </citation>
    <scope>NUCLEOTIDE SEQUENCE [LARGE SCALE GENOMIC DNA]</scope>
    <source>
        <strain evidence="1 2">VanB</strain>
    </source>
</reference>
<proteinExistence type="predicted"/>
<name>A0A7Y9VT98_9PSED</name>